<feature type="compositionally biased region" description="Basic and acidic residues" evidence="5">
    <location>
        <begin position="300"/>
        <end position="317"/>
    </location>
</feature>
<dbReference type="GO" id="GO:0005634">
    <property type="term" value="C:nucleus"/>
    <property type="evidence" value="ECO:0007669"/>
    <property type="project" value="TreeGrafter"/>
</dbReference>
<dbReference type="EMBL" id="ML213597">
    <property type="protein sequence ID" value="TFK40323.1"/>
    <property type="molecule type" value="Genomic_DNA"/>
</dbReference>
<feature type="domain" description="WLM" evidence="7">
    <location>
        <begin position="8"/>
        <end position="260"/>
    </location>
</feature>
<gene>
    <name evidence="8" type="ORF">BDQ12DRAFT_721776</name>
</gene>
<dbReference type="PANTHER" id="PTHR46622">
    <property type="entry name" value="DNA-DEPENDENT METALLOPROTEASE WSS1"/>
    <property type="match status" value="1"/>
</dbReference>
<accession>A0A5C3M6L3</accession>
<dbReference type="Pfam" id="PF08325">
    <property type="entry name" value="WLM"/>
    <property type="match status" value="1"/>
</dbReference>
<dbReference type="InterPro" id="IPR001876">
    <property type="entry name" value="Znf_RanBP2"/>
</dbReference>
<evidence type="ECO:0000256" key="5">
    <source>
        <dbReference type="SAM" id="MobiDB-lite"/>
    </source>
</evidence>
<feature type="compositionally biased region" description="Polar residues" evidence="5">
    <location>
        <begin position="266"/>
        <end position="275"/>
    </location>
</feature>
<dbReference type="InterPro" id="IPR036443">
    <property type="entry name" value="Znf_RanBP2_sf"/>
</dbReference>
<evidence type="ECO:0000256" key="3">
    <source>
        <dbReference type="ARBA" id="ARBA00022833"/>
    </source>
</evidence>
<dbReference type="Proteomes" id="UP000308652">
    <property type="component" value="Unassembled WGS sequence"/>
</dbReference>
<dbReference type="Gene3D" id="4.10.1060.10">
    <property type="entry name" value="Zinc finger, RanBP2-type"/>
    <property type="match status" value="1"/>
</dbReference>
<keyword evidence="9" id="KW-1185">Reference proteome</keyword>
<dbReference type="AlphaFoldDB" id="A0A5C3M6L3"/>
<dbReference type="SMART" id="SM00547">
    <property type="entry name" value="ZnF_RBZ"/>
    <property type="match status" value="1"/>
</dbReference>
<evidence type="ECO:0000313" key="9">
    <source>
        <dbReference type="Proteomes" id="UP000308652"/>
    </source>
</evidence>
<dbReference type="STRING" id="68775.A0A5C3M6L3"/>
<dbReference type="GO" id="GO:0008270">
    <property type="term" value="F:zinc ion binding"/>
    <property type="evidence" value="ECO:0007669"/>
    <property type="project" value="UniProtKB-KW"/>
</dbReference>
<dbReference type="PANTHER" id="PTHR46622:SF1">
    <property type="entry name" value="DNA-DEPENDENT METALLOPROTEASE WSS1"/>
    <property type="match status" value="1"/>
</dbReference>
<dbReference type="InterPro" id="IPR013536">
    <property type="entry name" value="WLM_dom"/>
</dbReference>
<dbReference type="PROSITE" id="PS01358">
    <property type="entry name" value="ZF_RANBP2_1"/>
    <property type="match status" value="1"/>
</dbReference>
<dbReference type="InterPro" id="IPR053000">
    <property type="entry name" value="WSS1-like_metalloprotease"/>
</dbReference>
<evidence type="ECO:0000313" key="8">
    <source>
        <dbReference type="EMBL" id="TFK40323.1"/>
    </source>
</evidence>
<dbReference type="PROSITE" id="PS50199">
    <property type="entry name" value="ZF_RANBP2_2"/>
    <property type="match status" value="1"/>
</dbReference>
<keyword evidence="3" id="KW-0862">Zinc</keyword>
<feature type="region of interest" description="Disordered" evidence="5">
    <location>
        <begin position="169"/>
        <end position="196"/>
    </location>
</feature>
<protein>
    <submittedName>
        <fullName evidence="8">WLM domain-containing protein</fullName>
    </submittedName>
</protein>
<feature type="region of interest" description="Disordered" evidence="5">
    <location>
        <begin position="229"/>
        <end position="396"/>
    </location>
</feature>
<keyword evidence="2 4" id="KW-0863">Zinc-finger</keyword>
<feature type="compositionally biased region" description="Basic and acidic residues" evidence="5">
    <location>
        <begin position="246"/>
        <end position="259"/>
    </location>
</feature>
<evidence type="ECO:0000256" key="1">
    <source>
        <dbReference type="ARBA" id="ARBA00022723"/>
    </source>
</evidence>
<name>A0A5C3M6L3_9AGAR</name>
<dbReference type="OrthoDB" id="447842at2759"/>
<evidence type="ECO:0000256" key="2">
    <source>
        <dbReference type="ARBA" id="ARBA00022771"/>
    </source>
</evidence>
<feature type="domain" description="RanBP2-type" evidence="6">
    <location>
        <begin position="459"/>
        <end position="488"/>
    </location>
</feature>
<evidence type="ECO:0000259" key="6">
    <source>
        <dbReference type="PROSITE" id="PS50199"/>
    </source>
</evidence>
<reference evidence="8 9" key="1">
    <citation type="journal article" date="2019" name="Nat. Ecol. Evol.">
        <title>Megaphylogeny resolves global patterns of mushroom evolution.</title>
        <authorList>
            <person name="Varga T."/>
            <person name="Krizsan K."/>
            <person name="Foldi C."/>
            <person name="Dima B."/>
            <person name="Sanchez-Garcia M."/>
            <person name="Sanchez-Ramirez S."/>
            <person name="Szollosi G.J."/>
            <person name="Szarkandi J.G."/>
            <person name="Papp V."/>
            <person name="Albert L."/>
            <person name="Andreopoulos W."/>
            <person name="Angelini C."/>
            <person name="Antonin V."/>
            <person name="Barry K.W."/>
            <person name="Bougher N.L."/>
            <person name="Buchanan P."/>
            <person name="Buyck B."/>
            <person name="Bense V."/>
            <person name="Catcheside P."/>
            <person name="Chovatia M."/>
            <person name="Cooper J."/>
            <person name="Damon W."/>
            <person name="Desjardin D."/>
            <person name="Finy P."/>
            <person name="Geml J."/>
            <person name="Haridas S."/>
            <person name="Hughes K."/>
            <person name="Justo A."/>
            <person name="Karasinski D."/>
            <person name="Kautmanova I."/>
            <person name="Kiss B."/>
            <person name="Kocsube S."/>
            <person name="Kotiranta H."/>
            <person name="LaButti K.M."/>
            <person name="Lechner B.E."/>
            <person name="Liimatainen K."/>
            <person name="Lipzen A."/>
            <person name="Lukacs Z."/>
            <person name="Mihaltcheva S."/>
            <person name="Morgado L.N."/>
            <person name="Niskanen T."/>
            <person name="Noordeloos M.E."/>
            <person name="Ohm R.A."/>
            <person name="Ortiz-Santana B."/>
            <person name="Ovrebo C."/>
            <person name="Racz N."/>
            <person name="Riley R."/>
            <person name="Savchenko A."/>
            <person name="Shiryaev A."/>
            <person name="Soop K."/>
            <person name="Spirin V."/>
            <person name="Szebenyi C."/>
            <person name="Tomsovsky M."/>
            <person name="Tulloss R.E."/>
            <person name="Uehling J."/>
            <person name="Grigoriev I.V."/>
            <person name="Vagvolgyi C."/>
            <person name="Papp T."/>
            <person name="Martin F.M."/>
            <person name="Miettinen O."/>
            <person name="Hibbett D.S."/>
            <person name="Nagy L.G."/>
        </authorList>
    </citation>
    <scope>NUCLEOTIDE SEQUENCE [LARGE SCALE GENOMIC DNA]</scope>
    <source>
        <strain evidence="8 9">CBS 166.37</strain>
    </source>
</reference>
<evidence type="ECO:0000259" key="7">
    <source>
        <dbReference type="PROSITE" id="PS51397"/>
    </source>
</evidence>
<proteinExistence type="predicted"/>
<sequence>MVHLRLNESESNPNPHINFITALTSWDATDYEDARQLLRALAAQVRPVMKAHGFTVNSFEEYEHNRVFLGRNWNAGETVGGMRDGSFYPTSMLMSTLCHELAHIQHMNHGPGFQALWKRLRMEVRQLQDKGYYGDGYWSSGTRLADSARVSGEGIEAGDFPEYICGGAQTRARPTATRRRRTGGPRRETVASLHTGWQTAKKRKAGARVNSKYAFAGEGATLAEDVEDAKGKGKGTGFGKQAASKRAREERALAAEKRMQALLGKNNVSTPQPSFSKDDATAEDGSDIDDSDVEFVGETDAERRETLLAAEKEDGVGELKPGSKISWDDFEDDFNFTGAGKELDEDSGCDVPVASGSTFTTGSGSSSRTAKEKGKEAKAVTKREPSKSTSKSSGELGIGKLVQSEIDLRKKESLGIAPVKGGSRTLGGSTRKITNALDNTSRSRLLSSQATIPPADSKTTGKWSCLVCTLENEADHLACAACTTPQGDMVYSQRA</sequence>
<dbReference type="PROSITE" id="PS51397">
    <property type="entry name" value="WLM"/>
    <property type="match status" value="1"/>
</dbReference>
<dbReference type="GO" id="GO:0006281">
    <property type="term" value="P:DNA repair"/>
    <property type="evidence" value="ECO:0007669"/>
    <property type="project" value="TreeGrafter"/>
</dbReference>
<evidence type="ECO:0000256" key="4">
    <source>
        <dbReference type="PROSITE-ProRule" id="PRU00322"/>
    </source>
</evidence>
<feature type="compositionally biased region" description="Low complexity" evidence="5">
    <location>
        <begin position="355"/>
        <end position="367"/>
    </location>
</feature>
<dbReference type="GO" id="GO:0008237">
    <property type="term" value="F:metallopeptidase activity"/>
    <property type="evidence" value="ECO:0007669"/>
    <property type="project" value="TreeGrafter"/>
</dbReference>
<dbReference type="SUPFAM" id="SSF90209">
    <property type="entry name" value="Ran binding protein zinc finger-like"/>
    <property type="match status" value="1"/>
</dbReference>
<keyword evidence="1" id="KW-0479">Metal-binding</keyword>
<organism evidence="8 9">
    <name type="scientific">Crucibulum laeve</name>
    <dbReference type="NCBI Taxonomy" id="68775"/>
    <lineage>
        <taxon>Eukaryota</taxon>
        <taxon>Fungi</taxon>
        <taxon>Dikarya</taxon>
        <taxon>Basidiomycota</taxon>
        <taxon>Agaricomycotina</taxon>
        <taxon>Agaricomycetes</taxon>
        <taxon>Agaricomycetidae</taxon>
        <taxon>Agaricales</taxon>
        <taxon>Agaricineae</taxon>
        <taxon>Nidulariaceae</taxon>
        <taxon>Crucibulum</taxon>
    </lineage>
</organism>
<feature type="compositionally biased region" description="Basic and acidic residues" evidence="5">
    <location>
        <begin position="369"/>
        <end position="386"/>
    </location>
</feature>
<feature type="compositionally biased region" description="Acidic residues" evidence="5">
    <location>
        <begin position="281"/>
        <end position="299"/>
    </location>
</feature>